<reference evidence="1" key="2">
    <citation type="submission" date="2023-03" db="EMBL/GenBank/DDBJ databases">
        <authorList>
            <person name="Inwood S.N."/>
            <person name="Skelly J.G."/>
            <person name="Guhlin J."/>
            <person name="Harrop T.W.R."/>
            <person name="Goldson S.G."/>
            <person name="Dearden P.K."/>
        </authorList>
    </citation>
    <scope>NUCLEOTIDE SEQUENCE</scope>
    <source>
        <strain evidence="1">Lincoln</strain>
        <tissue evidence="1">Whole body</tissue>
    </source>
</reference>
<organism evidence="1 2">
    <name type="scientific">Microctonus hyperodae</name>
    <name type="common">Parasitoid wasp</name>
    <dbReference type="NCBI Taxonomy" id="165561"/>
    <lineage>
        <taxon>Eukaryota</taxon>
        <taxon>Metazoa</taxon>
        <taxon>Ecdysozoa</taxon>
        <taxon>Arthropoda</taxon>
        <taxon>Hexapoda</taxon>
        <taxon>Insecta</taxon>
        <taxon>Pterygota</taxon>
        <taxon>Neoptera</taxon>
        <taxon>Endopterygota</taxon>
        <taxon>Hymenoptera</taxon>
        <taxon>Apocrita</taxon>
        <taxon>Ichneumonoidea</taxon>
        <taxon>Braconidae</taxon>
        <taxon>Euphorinae</taxon>
        <taxon>Microctonus</taxon>
    </lineage>
</organism>
<keyword evidence="2" id="KW-1185">Reference proteome</keyword>
<dbReference type="AlphaFoldDB" id="A0AA39C5B4"/>
<comment type="caution">
    <text evidence="1">The sequence shown here is derived from an EMBL/GenBank/DDBJ whole genome shotgun (WGS) entry which is preliminary data.</text>
</comment>
<dbReference type="EMBL" id="JAQQBR010001973">
    <property type="protein sequence ID" value="KAK0158067.1"/>
    <property type="molecule type" value="Genomic_DNA"/>
</dbReference>
<protein>
    <submittedName>
        <fullName evidence="1">Uncharacterized protein</fullName>
    </submittedName>
</protein>
<gene>
    <name evidence="1" type="ORF">PV327_011171</name>
</gene>
<evidence type="ECO:0000313" key="1">
    <source>
        <dbReference type="EMBL" id="KAK0158067.1"/>
    </source>
</evidence>
<sequence>MLVYEFHCKEKKDLVESVREIWGDRIRMQSAKASSCDSRRLENYNLPTSDVVDRIPSGEKSPSFLERIFLFDAFMKVWV</sequence>
<reference evidence="1" key="1">
    <citation type="journal article" date="2023" name="bioRxiv">
        <title>Scaffold-level genome assemblies of two parasitoid biocontrol wasps reveal the parthenogenesis mechanism and an associated novel virus.</title>
        <authorList>
            <person name="Inwood S."/>
            <person name="Skelly J."/>
            <person name="Guhlin J."/>
            <person name="Harrop T."/>
            <person name="Goldson S."/>
            <person name="Dearden P."/>
        </authorList>
    </citation>
    <scope>NUCLEOTIDE SEQUENCE</scope>
    <source>
        <strain evidence="1">Lincoln</strain>
        <tissue evidence="1">Whole body</tissue>
    </source>
</reference>
<dbReference type="Proteomes" id="UP001168972">
    <property type="component" value="Unassembled WGS sequence"/>
</dbReference>
<name>A0AA39C5B4_MICHY</name>
<evidence type="ECO:0000313" key="2">
    <source>
        <dbReference type="Proteomes" id="UP001168972"/>
    </source>
</evidence>
<proteinExistence type="predicted"/>
<accession>A0AA39C5B4</accession>